<evidence type="ECO:0000256" key="2">
    <source>
        <dbReference type="SAM" id="Phobius"/>
    </source>
</evidence>
<sequence>MGSIQLRRNFSRNILIRMILLFAVIAALMVWKFEFINDVYFRDQLTSTGLIINGTIVGLFTIGILRMITIFLHYASEENALLLFLRNLREGESDPLKRIHKRAIIANRFRTMQGLHKANCPINHGSLASTLVASESTRNSLPKFINNILILTGVFGTIVSLSIALIGASDLLETSINVGGMGMVVHGMSTALSTTITAIVCFIFFGYFHLKLSDVQTNLISGIEQVTVNELIPRFQVQTDSALYEFTGLVRSLQKLVSQMSNSQEAFENIEKRLLDSLENVEEKNEALHNDLSEIKHVLKLGFRLHEDD</sequence>
<accession>A0A1E2UPT7</accession>
<comment type="caution">
    <text evidence="3">The sequence shown here is derived from an EMBL/GenBank/DDBJ whole genome shotgun (WGS) entry which is preliminary data.</text>
</comment>
<feature type="coiled-coil region" evidence="1">
    <location>
        <begin position="253"/>
        <end position="298"/>
    </location>
</feature>
<dbReference type="AlphaFoldDB" id="A0A1E2UPT7"/>
<feature type="transmembrane region" description="Helical" evidence="2">
    <location>
        <begin position="148"/>
        <end position="168"/>
    </location>
</feature>
<proteinExistence type="predicted"/>
<feature type="transmembrane region" description="Helical" evidence="2">
    <location>
        <begin position="14"/>
        <end position="31"/>
    </location>
</feature>
<dbReference type="STRING" id="1818881.A3196_08400"/>
<evidence type="ECO:0000256" key="1">
    <source>
        <dbReference type="SAM" id="Coils"/>
    </source>
</evidence>
<dbReference type="Proteomes" id="UP000094849">
    <property type="component" value="Unassembled WGS sequence"/>
</dbReference>
<keyword evidence="2" id="KW-1133">Transmembrane helix</keyword>
<dbReference type="RefSeq" id="WP_069004500.1">
    <property type="nucleotide sequence ID" value="NZ_LVJW01000003.1"/>
</dbReference>
<gene>
    <name evidence="3" type="ORF">A3196_08400</name>
</gene>
<keyword evidence="2" id="KW-0472">Membrane</keyword>
<evidence type="ECO:0000313" key="3">
    <source>
        <dbReference type="EMBL" id="ODB96773.1"/>
    </source>
</evidence>
<keyword evidence="2" id="KW-0812">Transmembrane</keyword>
<evidence type="ECO:0008006" key="5">
    <source>
        <dbReference type="Google" id="ProtNLM"/>
    </source>
</evidence>
<feature type="transmembrane region" description="Helical" evidence="2">
    <location>
        <begin position="51"/>
        <end position="75"/>
    </location>
</feature>
<keyword evidence="4" id="KW-1185">Reference proteome</keyword>
<organism evidence="3 4">
    <name type="scientific">Candidatus Thiodiazotropha endoloripes</name>
    <dbReference type="NCBI Taxonomy" id="1818881"/>
    <lineage>
        <taxon>Bacteria</taxon>
        <taxon>Pseudomonadati</taxon>
        <taxon>Pseudomonadota</taxon>
        <taxon>Gammaproteobacteria</taxon>
        <taxon>Chromatiales</taxon>
        <taxon>Sedimenticolaceae</taxon>
        <taxon>Candidatus Thiodiazotropha</taxon>
    </lineage>
</organism>
<protein>
    <recommendedName>
        <fullName evidence="5">MotA/TolQ/ExbB proton channel domain-containing protein</fullName>
    </recommendedName>
</protein>
<dbReference type="OrthoDB" id="5621486at2"/>
<reference evidence="3 4" key="1">
    <citation type="submission" date="2016-03" db="EMBL/GenBank/DDBJ databases">
        <title>Chemosynthetic sulphur-oxidizing symbionts of marine invertebrate animals are capable of nitrogen fixation.</title>
        <authorList>
            <person name="Petersen J.M."/>
            <person name="Kemper A."/>
            <person name="Gruber-Vodicka H."/>
            <person name="Cardini U."/>
            <person name="Geest Mvander."/>
            <person name="Kleiner M."/>
            <person name="Bulgheresi S."/>
            <person name="Fussmann M."/>
            <person name="Herbold C."/>
            <person name="Seah B.K.B."/>
            <person name="Antony C.Paul."/>
            <person name="Liu D."/>
            <person name="Belitz A."/>
            <person name="Weber M."/>
        </authorList>
    </citation>
    <scope>NUCLEOTIDE SEQUENCE [LARGE SCALE GENOMIC DNA]</scope>
    <source>
        <strain evidence="3">G_D</strain>
    </source>
</reference>
<name>A0A1E2UPT7_9GAMM</name>
<feature type="transmembrane region" description="Helical" evidence="2">
    <location>
        <begin position="188"/>
        <end position="210"/>
    </location>
</feature>
<keyword evidence="1" id="KW-0175">Coiled coil</keyword>
<dbReference type="EMBL" id="LVJZ01000003">
    <property type="protein sequence ID" value="ODB96773.1"/>
    <property type="molecule type" value="Genomic_DNA"/>
</dbReference>
<evidence type="ECO:0000313" key="4">
    <source>
        <dbReference type="Proteomes" id="UP000094849"/>
    </source>
</evidence>